<dbReference type="AlphaFoldDB" id="Q0UEW1"/>
<name>Q0UEW1_PHANO</name>
<sequence>MPTCLSVTDWSERTGLEFQLSTASPHLGESRSGYMRFADYKPQSVNPPMYGTIWRASTAEALDGTGILFALLILDFG</sequence>
<proteinExistence type="predicted"/>
<organism evidence="1 2">
    <name type="scientific">Phaeosphaeria nodorum (strain SN15 / ATCC MYA-4574 / FGSC 10173)</name>
    <name type="common">Glume blotch fungus</name>
    <name type="synonym">Parastagonospora nodorum</name>
    <dbReference type="NCBI Taxonomy" id="321614"/>
    <lineage>
        <taxon>Eukaryota</taxon>
        <taxon>Fungi</taxon>
        <taxon>Dikarya</taxon>
        <taxon>Ascomycota</taxon>
        <taxon>Pezizomycotina</taxon>
        <taxon>Dothideomycetes</taxon>
        <taxon>Pleosporomycetidae</taxon>
        <taxon>Pleosporales</taxon>
        <taxon>Pleosporineae</taxon>
        <taxon>Phaeosphaeriaceae</taxon>
        <taxon>Parastagonospora</taxon>
    </lineage>
</organism>
<evidence type="ECO:0000313" key="2">
    <source>
        <dbReference type="Proteomes" id="UP000001055"/>
    </source>
</evidence>
<evidence type="ECO:0000313" key="1">
    <source>
        <dbReference type="EMBL" id="EAT82968.1"/>
    </source>
</evidence>
<dbReference type="HOGENOM" id="CLU_2638875_0_0_1"/>
<dbReference type="GeneID" id="5976894"/>
<dbReference type="KEGG" id="pno:SNOG_09703"/>
<accession>Q0UEW1</accession>
<dbReference type="InParanoid" id="Q0UEW1"/>
<dbReference type="RefSeq" id="XP_001799989.1">
    <property type="nucleotide sequence ID" value="XM_001799937.1"/>
</dbReference>
<gene>
    <name evidence="1" type="ORF">SNOG_09703</name>
</gene>
<dbReference type="EMBL" id="CH445339">
    <property type="protein sequence ID" value="EAT82968.1"/>
    <property type="molecule type" value="Genomic_DNA"/>
</dbReference>
<dbReference type="Proteomes" id="UP000001055">
    <property type="component" value="Unassembled WGS sequence"/>
</dbReference>
<protein>
    <submittedName>
        <fullName evidence="1">Uncharacterized protein</fullName>
    </submittedName>
</protein>
<reference evidence="2" key="1">
    <citation type="journal article" date="2007" name="Plant Cell">
        <title>Dothideomycete-plant interactions illuminated by genome sequencing and EST analysis of the wheat pathogen Stagonospora nodorum.</title>
        <authorList>
            <person name="Hane J.K."/>
            <person name="Lowe R.G."/>
            <person name="Solomon P.S."/>
            <person name="Tan K.C."/>
            <person name="Schoch C.L."/>
            <person name="Spatafora J.W."/>
            <person name="Crous P.W."/>
            <person name="Kodira C."/>
            <person name="Birren B.W."/>
            <person name="Galagan J.E."/>
            <person name="Torriani S.F."/>
            <person name="McDonald B.A."/>
            <person name="Oliver R.P."/>
        </authorList>
    </citation>
    <scope>NUCLEOTIDE SEQUENCE [LARGE SCALE GENOMIC DNA]</scope>
    <source>
        <strain evidence="2">SN15 / ATCC MYA-4574 / FGSC 10173</strain>
    </source>
</reference>